<reference evidence="1 2" key="1">
    <citation type="submission" date="2020-08" db="EMBL/GenBank/DDBJ databases">
        <title>Description of novel Flavobacterium F-400 isolate.</title>
        <authorList>
            <person name="Saticioglu I."/>
            <person name="Duman M."/>
            <person name="Altun S."/>
        </authorList>
    </citation>
    <scope>NUCLEOTIDE SEQUENCE [LARGE SCALE GENOMIC DNA]</scope>
    <source>
        <strain evidence="1 2">F-400</strain>
    </source>
</reference>
<keyword evidence="2" id="KW-1185">Reference proteome</keyword>
<dbReference type="Gene3D" id="3.30.2310.20">
    <property type="entry name" value="RelE-like"/>
    <property type="match status" value="1"/>
</dbReference>
<protein>
    <submittedName>
        <fullName evidence="1">Type II toxin-antitoxin system RelE/ParE family toxin</fullName>
    </submittedName>
</protein>
<evidence type="ECO:0000313" key="1">
    <source>
        <dbReference type="EMBL" id="MBC5864137.1"/>
    </source>
</evidence>
<dbReference type="InterPro" id="IPR035093">
    <property type="entry name" value="RelE/ParE_toxin_dom_sf"/>
</dbReference>
<evidence type="ECO:0000313" key="2">
    <source>
        <dbReference type="Proteomes" id="UP000621670"/>
    </source>
</evidence>
<dbReference type="RefSeq" id="WP_166138062.1">
    <property type="nucleotide sequence ID" value="NZ_JAAOBY010000008.1"/>
</dbReference>
<sequence>MIVIWAPLAKKDYWQNIDYLEAEWSFQDVVNFIDKVDNTIALLVNNNIEFISTNYKNVNKVVITKQITLYYRINSNTIELLRFWNTYQDLENLKL</sequence>
<comment type="caution">
    <text evidence="1">The sequence shown here is derived from an EMBL/GenBank/DDBJ whole genome shotgun (WGS) entry which is preliminary data.</text>
</comment>
<proteinExistence type="predicted"/>
<accession>A0ABR7JI10</accession>
<dbReference type="Proteomes" id="UP000621670">
    <property type="component" value="Unassembled WGS sequence"/>
</dbReference>
<organism evidence="1 2">
    <name type="scientific">Flavobacterium turcicum</name>
    <dbReference type="NCBI Taxonomy" id="2764718"/>
    <lineage>
        <taxon>Bacteria</taxon>
        <taxon>Pseudomonadati</taxon>
        <taxon>Bacteroidota</taxon>
        <taxon>Flavobacteriia</taxon>
        <taxon>Flavobacteriales</taxon>
        <taxon>Flavobacteriaceae</taxon>
        <taxon>Flavobacterium</taxon>
    </lineage>
</organism>
<dbReference type="EMBL" id="JACRUM010000007">
    <property type="protein sequence ID" value="MBC5864137.1"/>
    <property type="molecule type" value="Genomic_DNA"/>
</dbReference>
<gene>
    <name evidence="1" type="ORF">H8R26_11955</name>
</gene>
<name>A0ABR7JI10_9FLAO</name>